<dbReference type="Gene3D" id="1.20.5.170">
    <property type="match status" value="1"/>
</dbReference>
<dbReference type="SMART" id="SM00336">
    <property type="entry name" value="BBOX"/>
    <property type="match status" value="1"/>
</dbReference>
<dbReference type="Gene3D" id="3.30.40.10">
    <property type="entry name" value="Zinc/RING finger domain, C3HC4 (zinc finger)"/>
    <property type="match status" value="1"/>
</dbReference>
<dbReference type="Pfam" id="PF00643">
    <property type="entry name" value="zf-B_box"/>
    <property type="match status" value="1"/>
</dbReference>
<dbReference type="EC" id="1.1.99.24" evidence="7"/>
<evidence type="ECO:0000256" key="2">
    <source>
        <dbReference type="ARBA" id="ARBA00003888"/>
    </source>
</evidence>
<feature type="domain" description="RING-type" evidence="29">
    <location>
        <begin position="25"/>
        <end position="81"/>
    </location>
</feature>
<dbReference type="InterPro" id="IPR042157">
    <property type="entry name" value="HOT"/>
</dbReference>
<dbReference type="Gene3D" id="1.20.1090.10">
    <property type="entry name" value="Dehydroquinate synthase-like - alpha domain"/>
    <property type="match status" value="1"/>
</dbReference>
<dbReference type="CDD" id="cd08190">
    <property type="entry name" value="HOT"/>
    <property type="match status" value="1"/>
</dbReference>
<dbReference type="Gene3D" id="3.40.50.1970">
    <property type="match status" value="1"/>
</dbReference>
<keyword evidence="18" id="KW-0809">Transit peptide</keyword>
<comment type="caution">
    <text evidence="32">The sequence shown here is derived from an EMBL/GenBank/DDBJ whole genome shotgun (WGS) entry which is preliminary data.</text>
</comment>
<accession>A0A498NT75</accession>
<dbReference type="SMART" id="SM00326">
    <property type="entry name" value="SH3"/>
    <property type="match status" value="1"/>
</dbReference>
<dbReference type="Gene3D" id="3.30.160.60">
    <property type="entry name" value="Classic Zinc Finger"/>
    <property type="match status" value="1"/>
</dbReference>
<evidence type="ECO:0000256" key="4">
    <source>
        <dbReference type="ARBA" id="ARBA00004496"/>
    </source>
</evidence>
<dbReference type="CDD" id="cd19833">
    <property type="entry name" value="Bbox2_MuRF3_C-II"/>
    <property type="match status" value="1"/>
</dbReference>
<dbReference type="GO" id="GO:0005739">
    <property type="term" value="C:mitochondrion"/>
    <property type="evidence" value="ECO:0007669"/>
    <property type="project" value="UniProtKB-SubCell"/>
</dbReference>
<dbReference type="FunFam" id="3.40.50.1970:FF:000003">
    <property type="entry name" value="Alcohol dehydrogenase, iron-containing"/>
    <property type="match status" value="1"/>
</dbReference>
<dbReference type="InterPro" id="IPR001670">
    <property type="entry name" value="ADH_Fe/GldA"/>
</dbReference>
<dbReference type="GO" id="GO:0030154">
    <property type="term" value="P:cell differentiation"/>
    <property type="evidence" value="ECO:0007669"/>
    <property type="project" value="UniProtKB-KW"/>
</dbReference>
<evidence type="ECO:0000256" key="23">
    <source>
        <dbReference type="ARBA" id="ARBA00049496"/>
    </source>
</evidence>
<name>A0A498NT75_LABRO</name>
<dbReference type="GO" id="GO:0008270">
    <property type="term" value="F:zinc ion binding"/>
    <property type="evidence" value="ECO:0007669"/>
    <property type="project" value="UniProtKB-KW"/>
</dbReference>
<evidence type="ECO:0000256" key="15">
    <source>
        <dbReference type="ARBA" id="ARBA00022782"/>
    </source>
</evidence>
<protein>
    <recommendedName>
        <fullName evidence="9">Hydroxyacid-oxoacid transhydrogenase, mitochondrial</fullName>
        <ecNumber evidence="7">1.1.99.24</ecNumber>
    </recommendedName>
    <alternativeName>
        <fullName evidence="22">Alcohol dehydrogenase iron-containing protein 1</fullName>
    </alternativeName>
    <alternativeName>
        <fullName evidence="8">Tripartite motif-containing protein 54</fullName>
    </alternativeName>
</protein>
<keyword evidence="16" id="KW-0862">Zinc</keyword>
<comment type="similarity">
    <text evidence="6">Belongs to the iron-containing alcohol dehydrogenase family. Hydroxyacid-oxoacid transhydrogenase subfamily.</text>
</comment>
<keyword evidence="12" id="KW-0493">Microtubule</keyword>
<feature type="domain" description="SH3" evidence="28">
    <location>
        <begin position="750"/>
        <end position="810"/>
    </location>
</feature>
<evidence type="ECO:0000256" key="12">
    <source>
        <dbReference type="ARBA" id="ARBA00022701"/>
    </source>
</evidence>
<dbReference type="SUPFAM" id="SSF50044">
    <property type="entry name" value="SH3-domain"/>
    <property type="match status" value="1"/>
</dbReference>
<dbReference type="STRING" id="84645.A0A498NT75"/>
<evidence type="ECO:0000256" key="22">
    <source>
        <dbReference type="ARBA" id="ARBA00032098"/>
    </source>
</evidence>
<evidence type="ECO:0000256" key="13">
    <source>
        <dbReference type="ARBA" id="ARBA00022723"/>
    </source>
</evidence>
<evidence type="ECO:0000256" key="21">
    <source>
        <dbReference type="ARBA" id="ARBA00023128"/>
    </source>
</evidence>
<evidence type="ECO:0000256" key="9">
    <source>
        <dbReference type="ARBA" id="ARBA00021046"/>
    </source>
</evidence>
<dbReference type="Pfam" id="PF13445">
    <property type="entry name" value="zf-RING_UBOX"/>
    <property type="match status" value="1"/>
</dbReference>
<dbReference type="InterPro" id="IPR001841">
    <property type="entry name" value="Znf_RING"/>
</dbReference>
<dbReference type="GO" id="GO:0047988">
    <property type="term" value="F:hydroxyacid-oxoacid transhydrogenase activity"/>
    <property type="evidence" value="ECO:0007669"/>
    <property type="project" value="UniProtKB-EC"/>
</dbReference>
<evidence type="ECO:0000256" key="7">
    <source>
        <dbReference type="ARBA" id="ARBA00013182"/>
    </source>
</evidence>
<evidence type="ECO:0000256" key="11">
    <source>
        <dbReference type="ARBA" id="ARBA00022490"/>
    </source>
</evidence>
<reference evidence="32 33" key="1">
    <citation type="submission" date="2018-03" db="EMBL/GenBank/DDBJ databases">
        <title>Draft genome sequence of Rohu Carp (Labeo rohita).</title>
        <authorList>
            <person name="Das P."/>
            <person name="Kushwaha B."/>
            <person name="Joshi C.G."/>
            <person name="Kumar D."/>
            <person name="Nagpure N.S."/>
            <person name="Sahoo L."/>
            <person name="Das S.P."/>
            <person name="Bit A."/>
            <person name="Patnaik S."/>
            <person name="Meher P.K."/>
            <person name="Jayasankar P."/>
            <person name="Koringa P.G."/>
            <person name="Patel N.V."/>
            <person name="Hinsu A.T."/>
            <person name="Kumar R."/>
            <person name="Pandey M."/>
            <person name="Agarwal S."/>
            <person name="Srivastava S."/>
            <person name="Singh M."/>
            <person name="Iquebal M.A."/>
            <person name="Jaiswal S."/>
            <person name="Angadi U.B."/>
            <person name="Kumar N."/>
            <person name="Raza M."/>
            <person name="Shah T.M."/>
            <person name="Rai A."/>
            <person name="Jena J.K."/>
        </authorList>
    </citation>
    <scope>NUCLEOTIDE SEQUENCE [LARGE SCALE GENOMIC DNA]</scope>
    <source>
        <strain evidence="32">DASCIFA01</strain>
        <tissue evidence="32">Testis</tissue>
    </source>
</reference>
<evidence type="ECO:0000256" key="18">
    <source>
        <dbReference type="ARBA" id="ARBA00022946"/>
    </source>
</evidence>
<dbReference type="InterPro" id="IPR056798">
    <property type="entry name" value="ADH_Fe_C"/>
</dbReference>
<keyword evidence="20 26" id="KW-0175">Coiled coil</keyword>
<dbReference type="Proteomes" id="UP000290572">
    <property type="component" value="Unassembled WGS sequence"/>
</dbReference>
<proteinExistence type="evidence at protein level"/>
<dbReference type="PROSITE" id="PS00518">
    <property type="entry name" value="ZF_RING_1"/>
    <property type="match status" value="1"/>
</dbReference>
<keyword evidence="15" id="KW-0221">Differentiation</keyword>
<evidence type="ECO:0000259" key="30">
    <source>
        <dbReference type="PROSITE" id="PS50119"/>
    </source>
</evidence>
<evidence type="ECO:0000256" key="3">
    <source>
        <dbReference type="ARBA" id="ARBA00004173"/>
    </source>
</evidence>
<comment type="function">
    <text evidence="2">May bind and stabilize microtubules during myotubes formation.</text>
</comment>
<evidence type="ECO:0000256" key="8">
    <source>
        <dbReference type="ARBA" id="ARBA00014725"/>
    </source>
</evidence>
<dbReference type="InterPro" id="IPR027370">
    <property type="entry name" value="Znf-RING_euk"/>
</dbReference>
<keyword evidence="13" id="KW-0479">Metal-binding</keyword>
<sequence length="919" mass="101608">MSVGLDYWGPRTRETMESLERQLICPICLEIFTKPVVILPCQHNLCRKCANDIFQASNPYLPTRGGSSLGSGGRFRCPSCRHEVVLDRHGVYGLQRNLLVENIIDMYKQESSSSKPEPELKNDVLMCEEHQDEKINIYCVTCSVPTCSLCKVFGSHQSCEVAPLKSVYETQKTELSDGVAVLVGNNDRIQGIISQLEESCRSVEENGRRQKSRVCEWFDRLYALLEERRGELTLKITAEQQEKLDYIGGLQLKEHLDNTAKLVETGIQTMEESEMAIFLQNTKPLLQKIAEGRNVSHLEKVERGYENMDHFTANFSPERRAILSIDFTKGADAQLIRKRIHTLTTEDLLNLGARNVCLMTDRTLSQLPPVAAVLESLTKHRVKYKIYEDVRVEPTDKSFKAAIDFAKKGHFDVYVAVGGGSVIDTCKAANLYASHPEAEFLDFVNAPIGKGKPITASLKPLIAVPTTAGTGSETTGVAIFDFEDMKAKTGIANRALKPTLGMVDPLHTLHMPSRVAANSGFDVLCHALESFTALPYNLRSPCPSNPINRPAYQGSNPISDVWARHALKIVAKYLKRAVRDAGDVEARSSMHLASVFAGIGFGNAGVHLCHGMSYPIAGNVKTHRAKGYNVEHPIVPHGLSVVLTSPAVFAFTANMCPERHLEAAEILGTDVSNIKKDDAGRVLADTLRSFLYDLEVEDGLSAVGYTKEDIPSLVKGTIPQQIYTQSHEEFEVFTTVLSPQELMPKTKYDFCVCEMVVTADYSADCEEELCVRAGEVVLLLYQENADWCYVRLQSGKEGYLPTACFTMKQEPLRPTVTQAPHSFTQASSNGRSGSSGGRSLKLPRRASLSGVPGSPRLFQRLLSRRRSDGHALINPPTSRLASDQKSGLVPILLSYRSVSLQIGEGRRLIKAVNNRLELC</sequence>
<dbReference type="CDD" id="cd16760">
    <property type="entry name" value="RING-HC_MuRF2"/>
    <property type="match status" value="1"/>
</dbReference>
<keyword evidence="19" id="KW-0560">Oxidoreductase</keyword>
<comment type="subcellular location">
    <subcellularLocation>
        <location evidence="4">Cytoplasm</location>
    </subcellularLocation>
    <subcellularLocation>
        <location evidence="3">Mitochondrion</location>
    </subcellularLocation>
</comment>
<keyword evidence="34" id="KW-1267">Proteomics identification</keyword>
<gene>
    <name evidence="32" type="ORF">ROHU_014710</name>
</gene>
<evidence type="ECO:0007829" key="34">
    <source>
        <dbReference type="PeptideAtlas" id="A0A498NT75"/>
    </source>
</evidence>
<keyword evidence="17" id="KW-0832">Ubl conjugation</keyword>
<evidence type="ECO:0000256" key="20">
    <source>
        <dbReference type="ARBA" id="ARBA00023054"/>
    </source>
</evidence>
<keyword evidence="10 25" id="KW-0728">SH3 domain</keyword>
<evidence type="ECO:0000256" key="14">
    <source>
        <dbReference type="ARBA" id="ARBA00022771"/>
    </source>
</evidence>
<dbReference type="PROSITE" id="PS51262">
    <property type="entry name" value="COS"/>
    <property type="match status" value="1"/>
</dbReference>
<dbReference type="SUPFAM" id="SSF56796">
    <property type="entry name" value="Dehydroquinate synthase-like"/>
    <property type="match status" value="1"/>
</dbReference>
<dbReference type="EMBL" id="QBIY01011165">
    <property type="protein sequence ID" value="RXN34789.1"/>
    <property type="molecule type" value="Genomic_DNA"/>
</dbReference>
<dbReference type="PROSITE" id="PS50089">
    <property type="entry name" value="ZF_RING_2"/>
    <property type="match status" value="1"/>
</dbReference>
<keyword evidence="14 24" id="KW-0863">Zinc-finger</keyword>
<dbReference type="InterPro" id="IPR039697">
    <property type="entry name" value="Alcohol_dehydrogenase_Fe"/>
</dbReference>
<evidence type="ECO:0000259" key="29">
    <source>
        <dbReference type="PROSITE" id="PS50089"/>
    </source>
</evidence>
<dbReference type="PANTHER" id="PTHR11496">
    <property type="entry name" value="ALCOHOL DEHYDROGENASE"/>
    <property type="match status" value="1"/>
</dbReference>
<dbReference type="InterPro" id="IPR017907">
    <property type="entry name" value="Znf_RING_CS"/>
</dbReference>
<evidence type="ECO:0000256" key="25">
    <source>
        <dbReference type="PROSITE-ProRule" id="PRU00192"/>
    </source>
</evidence>
<evidence type="ECO:0000256" key="5">
    <source>
        <dbReference type="ARBA" id="ARBA00008649"/>
    </source>
</evidence>
<dbReference type="FunFam" id="3.30.40.10:FF:000014">
    <property type="entry name" value="probable E3 ubiquitin-protein ligase MID2"/>
    <property type="match status" value="1"/>
</dbReference>
<evidence type="ECO:0000256" key="17">
    <source>
        <dbReference type="ARBA" id="ARBA00022843"/>
    </source>
</evidence>
<dbReference type="InterPro" id="IPR033492">
    <property type="entry name" value="Trim54_Bbox2_Zfn"/>
</dbReference>
<dbReference type="AlphaFoldDB" id="A0A498NT75"/>
<dbReference type="InterPro" id="IPR001452">
    <property type="entry name" value="SH3_domain"/>
</dbReference>
<dbReference type="Pfam" id="PF00018">
    <property type="entry name" value="SH3_1"/>
    <property type="match status" value="1"/>
</dbReference>
<keyword evidence="21" id="KW-0496">Mitochondrion</keyword>
<feature type="domain" description="B box-type" evidence="30">
    <location>
        <begin position="122"/>
        <end position="164"/>
    </location>
</feature>
<dbReference type="GO" id="GO:0005874">
    <property type="term" value="C:microtubule"/>
    <property type="evidence" value="ECO:0007669"/>
    <property type="project" value="UniProtKB-KW"/>
</dbReference>
<evidence type="ECO:0000256" key="16">
    <source>
        <dbReference type="ARBA" id="ARBA00022833"/>
    </source>
</evidence>
<dbReference type="Pfam" id="PF00465">
    <property type="entry name" value="Fe-ADH"/>
    <property type="match status" value="1"/>
</dbReference>
<dbReference type="PROSITE" id="PS50002">
    <property type="entry name" value="SH3"/>
    <property type="match status" value="1"/>
</dbReference>
<comment type="catalytic activity">
    <reaction evidence="1">
        <text>(S)-3-hydroxybutanoate + 2-oxoglutarate = (R)-2-hydroxyglutarate + acetoacetate</text>
        <dbReference type="Rhea" id="RHEA:23048"/>
        <dbReference type="ChEBI" id="CHEBI:11047"/>
        <dbReference type="ChEBI" id="CHEBI:13705"/>
        <dbReference type="ChEBI" id="CHEBI:15801"/>
        <dbReference type="ChEBI" id="CHEBI:16810"/>
        <dbReference type="EC" id="1.1.99.24"/>
    </reaction>
</comment>
<dbReference type="PANTHER" id="PTHR11496:SF83">
    <property type="entry name" value="HYDROXYACID-OXOACID TRANSHYDROGENASE, MITOCHONDRIAL"/>
    <property type="match status" value="1"/>
</dbReference>
<feature type="coiled-coil region" evidence="26">
    <location>
        <begin position="186"/>
        <end position="242"/>
    </location>
</feature>
<dbReference type="PROSITE" id="PS50119">
    <property type="entry name" value="ZF_BBOX"/>
    <property type="match status" value="1"/>
</dbReference>
<evidence type="ECO:0000259" key="31">
    <source>
        <dbReference type="PROSITE" id="PS51262"/>
    </source>
</evidence>
<evidence type="ECO:0000256" key="10">
    <source>
        <dbReference type="ARBA" id="ARBA00022443"/>
    </source>
</evidence>
<dbReference type="InterPro" id="IPR017903">
    <property type="entry name" value="COS_domain"/>
</dbReference>
<dbReference type="FunFam" id="1.20.1090.10:FF:000003">
    <property type="entry name" value="Probable hydroxyacid-oxoacid transhydrogenase, mitochondrial"/>
    <property type="match status" value="1"/>
</dbReference>
<dbReference type="InterPro" id="IPR000315">
    <property type="entry name" value="Znf_B-box"/>
</dbReference>
<dbReference type="SUPFAM" id="SSF57845">
    <property type="entry name" value="B-box zinc-binding domain"/>
    <property type="match status" value="1"/>
</dbReference>
<dbReference type="GO" id="GO:0004022">
    <property type="term" value="F:alcohol dehydrogenase (NAD+) activity"/>
    <property type="evidence" value="ECO:0007669"/>
    <property type="project" value="InterPro"/>
</dbReference>
<comment type="catalytic activity">
    <reaction evidence="23">
        <text>4-hydroxybutanoate + 2-oxoglutarate = (R)-2-hydroxyglutarate + succinate semialdehyde</text>
        <dbReference type="Rhea" id="RHEA:24734"/>
        <dbReference type="ChEBI" id="CHEBI:15801"/>
        <dbReference type="ChEBI" id="CHEBI:16724"/>
        <dbReference type="ChEBI" id="CHEBI:16810"/>
        <dbReference type="ChEBI" id="CHEBI:57706"/>
        <dbReference type="EC" id="1.1.99.24"/>
    </reaction>
</comment>
<evidence type="ECO:0000256" key="6">
    <source>
        <dbReference type="ARBA" id="ARBA00010005"/>
    </source>
</evidence>
<dbReference type="InterPro" id="IPR013083">
    <property type="entry name" value="Znf_RING/FYVE/PHD"/>
</dbReference>
<dbReference type="Pfam" id="PF25137">
    <property type="entry name" value="ADH_Fe_C"/>
    <property type="match status" value="1"/>
</dbReference>
<keyword evidence="33" id="KW-1185">Reference proteome</keyword>
<evidence type="ECO:0000313" key="33">
    <source>
        <dbReference type="Proteomes" id="UP000290572"/>
    </source>
</evidence>
<feature type="region of interest" description="Disordered" evidence="27">
    <location>
        <begin position="818"/>
        <end position="852"/>
    </location>
</feature>
<evidence type="ECO:0000256" key="27">
    <source>
        <dbReference type="SAM" id="MobiDB-lite"/>
    </source>
</evidence>
<dbReference type="SMART" id="SM00184">
    <property type="entry name" value="RING"/>
    <property type="match status" value="1"/>
</dbReference>
<dbReference type="InterPro" id="IPR036028">
    <property type="entry name" value="SH3-like_dom_sf"/>
</dbReference>
<evidence type="ECO:0000259" key="28">
    <source>
        <dbReference type="PROSITE" id="PS50002"/>
    </source>
</evidence>
<evidence type="ECO:0000256" key="26">
    <source>
        <dbReference type="SAM" id="Coils"/>
    </source>
</evidence>
<dbReference type="SUPFAM" id="SSF57850">
    <property type="entry name" value="RING/U-box"/>
    <property type="match status" value="1"/>
</dbReference>
<dbReference type="Gene3D" id="2.30.30.40">
    <property type="entry name" value="SH3 Domains"/>
    <property type="match status" value="1"/>
</dbReference>
<feature type="domain" description="COS" evidence="31">
    <location>
        <begin position="270"/>
        <end position="328"/>
    </location>
</feature>
<evidence type="ECO:0000313" key="32">
    <source>
        <dbReference type="EMBL" id="RXN34789.1"/>
    </source>
</evidence>
<comment type="similarity">
    <text evidence="5">Belongs to the SH3RF family.</text>
</comment>
<organism evidence="32 33">
    <name type="scientific">Labeo rohita</name>
    <name type="common">Indian major carp</name>
    <name type="synonym">Cyprinus rohita</name>
    <dbReference type="NCBI Taxonomy" id="84645"/>
    <lineage>
        <taxon>Eukaryota</taxon>
        <taxon>Metazoa</taxon>
        <taxon>Chordata</taxon>
        <taxon>Craniata</taxon>
        <taxon>Vertebrata</taxon>
        <taxon>Euteleostomi</taxon>
        <taxon>Actinopterygii</taxon>
        <taxon>Neopterygii</taxon>
        <taxon>Teleostei</taxon>
        <taxon>Ostariophysi</taxon>
        <taxon>Cypriniformes</taxon>
        <taxon>Cyprinidae</taxon>
        <taxon>Labeoninae</taxon>
        <taxon>Labeonini</taxon>
        <taxon>Labeo</taxon>
    </lineage>
</organism>
<dbReference type="CDD" id="cd00174">
    <property type="entry name" value="SH3"/>
    <property type="match status" value="1"/>
</dbReference>
<evidence type="ECO:0000256" key="24">
    <source>
        <dbReference type="PROSITE-ProRule" id="PRU00024"/>
    </source>
</evidence>
<evidence type="ECO:0000256" key="1">
    <source>
        <dbReference type="ARBA" id="ARBA00000813"/>
    </source>
</evidence>
<evidence type="ECO:0000256" key="19">
    <source>
        <dbReference type="ARBA" id="ARBA00023002"/>
    </source>
</evidence>
<keyword evidence="11" id="KW-0963">Cytoplasm</keyword>